<name>A0A0A9ALN7_ARUDO</name>
<organism evidence="2">
    <name type="scientific">Arundo donax</name>
    <name type="common">Giant reed</name>
    <name type="synonym">Donax arundinaceus</name>
    <dbReference type="NCBI Taxonomy" id="35708"/>
    <lineage>
        <taxon>Eukaryota</taxon>
        <taxon>Viridiplantae</taxon>
        <taxon>Streptophyta</taxon>
        <taxon>Embryophyta</taxon>
        <taxon>Tracheophyta</taxon>
        <taxon>Spermatophyta</taxon>
        <taxon>Magnoliopsida</taxon>
        <taxon>Liliopsida</taxon>
        <taxon>Poales</taxon>
        <taxon>Poaceae</taxon>
        <taxon>PACMAD clade</taxon>
        <taxon>Arundinoideae</taxon>
        <taxon>Arundineae</taxon>
        <taxon>Arundo</taxon>
    </lineage>
</organism>
<evidence type="ECO:0000256" key="1">
    <source>
        <dbReference type="SAM" id="SignalP"/>
    </source>
</evidence>
<protein>
    <submittedName>
        <fullName evidence="2">Uncharacterized protein</fullName>
    </submittedName>
</protein>
<keyword evidence="1" id="KW-0732">Signal</keyword>
<feature type="chain" id="PRO_5005168804" evidence="1">
    <location>
        <begin position="19"/>
        <end position="39"/>
    </location>
</feature>
<sequence>MLWCSFAYILITWLYEHSLLDSKIVLYRLDCINIMHYTE</sequence>
<dbReference type="EMBL" id="GBRH01245844">
    <property type="protein sequence ID" value="JAD52051.1"/>
    <property type="molecule type" value="Transcribed_RNA"/>
</dbReference>
<reference evidence="2" key="2">
    <citation type="journal article" date="2015" name="Data Brief">
        <title>Shoot transcriptome of the giant reed, Arundo donax.</title>
        <authorList>
            <person name="Barrero R.A."/>
            <person name="Guerrero F.D."/>
            <person name="Moolhuijzen P."/>
            <person name="Goolsby J.A."/>
            <person name="Tidwell J."/>
            <person name="Bellgard S.E."/>
            <person name="Bellgard M.I."/>
        </authorList>
    </citation>
    <scope>NUCLEOTIDE SEQUENCE</scope>
    <source>
        <tissue evidence="2">Shoot tissue taken approximately 20 cm above the soil surface</tissue>
    </source>
</reference>
<reference evidence="2" key="1">
    <citation type="submission" date="2014-09" db="EMBL/GenBank/DDBJ databases">
        <authorList>
            <person name="Magalhaes I.L.F."/>
            <person name="Oliveira U."/>
            <person name="Santos F.R."/>
            <person name="Vidigal T.H.D.A."/>
            <person name="Brescovit A.D."/>
            <person name="Santos A.J."/>
        </authorList>
    </citation>
    <scope>NUCLEOTIDE SEQUENCE</scope>
    <source>
        <tissue evidence="2">Shoot tissue taken approximately 20 cm above the soil surface</tissue>
    </source>
</reference>
<proteinExistence type="predicted"/>
<dbReference type="AlphaFoldDB" id="A0A0A9ALN7"/>
<evidence type="ECO:0000313" key="2">
    <source>
        <dbReference type="EMBL" id="JAD52051.1"/>
    </source>
</evidence>
<accession>A0A0A9ALN7</accession>
<feature type="signal peptide" evidence="1">
    <location>
        <begin position="1"/>
        <end position="18"/>
    </location>
</feature>